<dbReference type="EMBL" id="CAJNOE010000040">
    <property type="protein sequence ID" value="CAF0792820.1"/>
    <property type="molecule type" value="Genomic_DNA"/>
</dbReference>
<dbReference type="EMBL" id="CAJOBB010000989">
    <property type="protein sequence ID" value="CAF3789901.1"/>
    <property type="molecule type" value="Genomic_DNA"/>
</dbReference>
<dbReference type="Proteomes" id="UP000663868">
    <property type="component" value="Unassembled WGS sequence"/>
</dbReference>
<evidence type="ECO:0000313" key="5">
    <source>
        <dbReference type="Proteomes" id="UP000663860"/>
    </source>
</evidence>
<comment type="caution">
    <text evidence="2">The sequence shown here is derived from an EMBL/GenBank/DDBJ whole genome shotgun (WGS) entry which is preliminary data.</text>
</comment>
<organism evidence="2 5">
    <name type="scientific">Adineta steineri</name>
    <dbReference type="NCBI Taxonomy" id="433720"/>
    <lineage>
        <taxon>Eukaryota</taxon>
        <taxon>Metazoa</taxon>
        <taxon>Spiralia</taxon>
        <taxon>Gnathifera</taxon>
        <taxon>Rotifera</taxon>
        <taxon>Eurotatoria</taxon>
        <taxon>Bdelloidea</taxon>
        <taxon>Adinetida</taxon>
        <taxon>Adinetidae</taxon>
        <taxon>Adineta</taxon>
    </lineage>
</organism>
<evidence type="ECO:0000313" key="1">
    <source>
        <dbReference type="EMBL" id="CAF0792820.1"/>
    </source>
</evidence>
<evidence type="ECO:0000313" key="2">
    <source>
        <dbReference type="EMBL" id="CAF0792839.1"/>
    </source>
</evidence>
<dbReference type="EMBL" id="CAJNOE010000040">
    <property type="protein sequence ID" value="CAF0792839.1"/>
    <property type="molecule type" value="Genomic_DNA"/>
</dbReference>
<gene>
    <name evidence="1" type="ORF">IZO911_LOCUS6497</name>
    <name evidence="2" type="ORF">IZO911_LOCUS6498</name>
    <name evidence="4" type="ORF">KXQ929_LOCUS16392</name>
    <name evidence="3" type="ORF">VCS650_LOCUS6856</name>
</gene>
<dbReference type="EMBL" id="CAJNON010000042">
    <property type="protein sequence ID" value="CAF0854575.1"/>
    <property type="molecule type" value="Genomic_DNA"/>
</dbReference>
<name>A0A813S1R4_9BILA</name>
<reference evidence="2" key="1">
    <citation type="submission" date="2021-02" db="EMBL/GenBank/DDBJ databases">
        <authorList>
            <person name="Nowell W R."/>
        </authorList>
    </citation>
    <scope>NUCLEOTIDE SEQUENCE</scope>
</reference>
<dbReference type="AlphaFoldDB" id="A0A813S1R4"/>
<accession>A0A813S1R4</accession>
<dbReference type="OrthoDB" id="9981567at2759"/>
<sequence>MIVYYIRLSRARQQVLPYPMHIFVIAQPHQQQLCNSQIFWQSSTEQLPPPYSSVVQSTNTNCSIVHEDSQV</sequence>
<evidence type="ECO:0000313" key="4">
    <source>
        <dbReference type="EMBL" id="CAF3789901.1"/>
    </source>
</evidence>
<evidence type="ECO:0000313" key="3">
    <source>
        <dbReference type="EMBL" id="CAF0854575.1"/>
    </source>
</evidence>
<protein>
    <submittedName>
        <fullName evidence="2">Uncharacterized protein</fullName>
    </submittedName>
</protein>
<proteinExistence type="predicted"/>
<dbReference type="Proteomes" id="UP000663891">
    <property type="component" value="Unassembled WGS sequence"/>
</dbReference>
<dbReference type="Proteomes" id="UP000663860">
    <property type="component" value="Unassembled WGS sequence"/>
</dbReference>